<accession>A0A146LR84</accession>
<proteinExistence type="predicted"/>
<gene>
    <name evidence="2" type="ORF">g.52219</name>
    <name evidence="1" type="ORF">g.52222</name>
</gene>
<dbReference type="Gene3D" id="3.30.420.10">
    <property type="entry name" value="Ribonuclease H-like superfamily/Ribonuclease H"/>
    <property type="match status" value="1"/>
</dbReference>
<evidence type="ECO:0000313" key="2">
    <source>
        <dbReference type="EMBL" id="JAQ08920.1"/>
    </source>
</evidence>
<reference evidence="2" key="1">
    <citation type="journal article" date="2016" name="Gigascience">
        <title>De novo construction of an expanded transcriptome assembly for the western tarnished plant bug, Lygus hesperus.</title>
        <authorList>
            <person name="Tassone E.E."/>
            <person name="Geib S.M."/>
            <person name="Hall B."/>
            <person name="Fabrick J.A."/>
            <person name="Brent C.S."/>
            <person name="Hull J.J."/>
        </authorList>
    </citation>
    <scope>NUCLEOTIDE SEQUENCE</scope>
</reference>
<protein>
    <recommendedName>
        <fullName evidence="3">Integrase catalytic domain-containing protein</fullName>
    </recommendedName>
</protein>
<evidence type="ECO:0008006" key="3">
    <source>
        <dbReference type="Google" id="ProtNLM"/>
    </source>
</evidence>
<dbReference type="EMBL" id="GDHC01009709">
    <property type="protein sequence ID" value="JAQ08920.1"/>
    <property type="molecule type" value="Transcribed_RNA"/>
</dbReference>
<evidence type="ECO:0000313" key="1">
    <source>
        <dbReference type="EMBL" id="JAP98257.1"/>
    </source>
</evidence>
<dbReference type="SUPFAM" id="SSF53098">
    <property type="entry name" value="Ribonuclease H-like"/>
    <property type="match status" value="1"/>
</dbReference>
<organism evidence="2">
    <name type="scientific">Lygus hesperus</name>
    <name type="common">Western plant bug</name>
    <dbReference type="NCBI Taxonomy" id="30085"/>
    <lineage>
        <taxon>Eukaryota</taxon>
        <taxon>Metazoa</taxon>
        <taxon>Ecdysozoa</taxon>
        <taxon>Arthropoda</taxon>
        <taxon>Hexapoda</taxon>
        <taxon>Insecta</taxon>
        <taxon>Pterygota</taxon>
        <taxon>Neoptera</taxon>
        <taxon>Paraneoptera</taxon>
        <taxon>Hemiptera</taxon>
        <taxon>Heteroptera</taxon>
        <taxon>Panheteroptera</taxon>
        <taxon>Cimicomorpha</taxon>
        <taxon>Miridae</taxon>
        <taxon>Mirini</taxon>
        <taxon>Lygus</taxon>
    </lineage>
</organism>
<dbReference type="AlphaFoldDB" id="A0A146LR84"/>
<name>A0A146LR84_LYGHE</name>
<sequence>MFEHSTIHLLVQYSVLCTSKLSSQPTEAFMLAFRRFIALRGRPILVCSDNDRNFRGAFNALQEVDWDKVAAKGALDRNDWRFNPPRAAWWGGFWEHMVGILKIVLRKILGQDSLTYLSVVEYIGL</sequence>
<dbReference type="InterPro" id="IPR036397">
    <property type="entry name" value="RNaseH_sf"/>
</dbReference>
<dbReference type="GO" id="GO:0003676">
    <property type="term" value="F:nucleic acid binding"/>
    <property type="evidence" value="ECO:0007669"/>
    <property type="project" value="InterPro"/>
</dbReference>
<dbReference type="PANTHER" id="PTHR47331:SF2">
    <property type="match status" value="1"/>
</dbReference>
<dbReference type="EMBL" id="GDHC01020371">
    <property type="protein sequence ID" value="JAP98257.1"/>
    <property type="molecule type" value="Transcribed_RNA"/>
</dbReference>
<dbReference type="PANTHER" id="PTHR47331">
    <property type="entry name" value="PHD-TYPE DOMAIN-CONTAINING PROTEIN"/>
    <property type="match status" value="1"/>
</dbReference>
<dbReference type="InterPro" id="IPR012337">
    <property type="entry name" value="RNaseH-like_sf"/>
</dbReference>